<keyword evidence="3 5" id="KW-1133">Transmembrane helix</keyword>
<comment type="subcellular location">
    <subcellularLocation>
        <location evidence="1">Endomembrane system</location>
        <topology evidence="1">Multi-pass membrane protein</topology>
    </subcellularLocation>
</comment>
<dbReference type="PANTHER" id="PTHR23508:SF10">
    <property type="entry name" value="CARBOXYLIC ACID TRANSPORTER PROTEIN HOMOLOG"/>
    <property type="match status" value="1"/>
</dbReference>
<feature type="transmembrane region" description="Helical" evidence="5">
    <location>
        <begin position="147"/>
        <end position="172"/>
    </location>
</feature>
<evidence type="ECO:0000259" key="6">
    <source>
        <dbReference type="PROSITE" id="PS50850"/>
    </source>
</evidence>
<evidence type="ECO:0000256" key="3">
    <source>
        <dbReference type="ARBA" id="ARBA00022989"/>
    </source>
</evidence>
<protein>
    <submittedName>
        <fullName evidence="7">Aromatic acid/H+ symport family MFS transporter</fullName>
    </submittedName>
</protein>
<dbReference type="SUPFAM" id="SSF103473">
    <property type="entry name" value="MFS general substrate transporter"/>
    <property type="match status" value="1"/>
</dbReference>
<reference evidence="7 8" key="1">
    <citation type="submission" date="2019-06" db="EMBL/GenBank/DDBJ databases">
        <authorList>
            <person name="Yang Y."/>
        </authorList>
    </citation>
    <scope>NUCLEOTIDE SEQUENCE [LARGE SCALE GENOMIC DNA]</scope>
    <source>
        <strain evidence="7 8">BIT-26</strain>
    </source>
</reference>
<feature type="transmembrane region" description="Helical" evidence="5">
    <location>
        <begin position="291"/>
        <end position="315"/>
    </location>
</feature>
<feature type="transmembrane region" description="Helical" evidence="5">
    <location>
        <begin position="61"/>
        <end position="83"/>
    </location>
</feature>
<evidence type="ECO:0000256" key="5">
    <source>
        <dbReference type="SAM" id="Phobius"/>
    </source>
</evidence>
<comment type="caution">
    <text evidence="7">The sequence shown here is derived from an EMBL/GenBank/DDBJ whole genome shotgun (WGS) entry which is preliminary data.</text>
</comment>
<feature type="transmembrane region" description="Helical" evidence="5">
    <location>
        <begin position="388"/>
        <end position="408"/>
    </location>
</feature>
<gene>
    <name evidence="7" type="ORF">FKM52_07190</name>
</gene>
<organism evidence="7 8">
    <name type="scientific">Mixta tenebrionis</name>
    <dbReference type="NCBI Taxonomy" id="2562439"/>
    <lineage>
        <taxon>Bacteria</taxon>
        <taxon>Pseudomonadati</taxon>
        <taxon>Pseudomonadota</taxon>
        <taxon>Gammaproteobacteria</taxon>
        <taxon>Enterobacterales</taxon>
        <taxon>Erwiniaceae</taxon>
        <taxon>Mixta</taxon>
    </lineage>
</organism>
<dbReference type="PANTHER" id="PTHR23508">
    <property type="entry name" value="CARBOXYLIC ACID TRANSPORTER PROTEIN HOMOLOG"/>
    <property type="match status" value="1"/>
</dbReference>
<keyword evidence="2 5" id="KW-0812">Transmembrane</keyword>
<dbReference type="PROSITE" id="PS00217">
    <property type="entry name" value="SUGAR_TRANSPORT_2"/>
    <property type="match status" value="1"/>
</dbReference>
<dbReference type="InterPro" id="IPR020846">
    <property type="entry name" value="MFS_dom"/>
</dbReference>
<sequence length="436" mass="46191">MNSTQAIDVRQLINQHGLNAFQRRLITLSFIIVAMDGMDIALMGFIAPALRSAWQITSHQLGLAIGAALVGLALGAMFAGPLADRYGRRWIIIGSVFFFGLWTLATAMAQNIGQIMLFRLLTGLGLGAAMPNVATLISEYVPERRRAFLITVVFCGFTFGAASGGVAASWLIPNFGWHTVLLMGGILPLLLVPLLLCCLPESVRFLLARQAPAARIRAIVAKMWPEAMPGDGRFLYPAAAPEASAVGTVLSGRYRFGSLMLWGGYFMGLFLVYLIGSWMPALIGDLGLSVTAAALITAMYQAGGTLGSLFAGWLMDRINANLALAAIYAAGALATLLLGSVPAQPQLMAGIAFCCGFCFNGANTGMNALAASYYPVQARATGASWMHGIGRLGAILSAAVGAEMLTLGWSFSQIFMLLALPALLTSLMLLAKQRRG</sequence>
<dbReference type="OrthoDB" id="7066727at2"/>
<dbReference type="PROSITE" id="PS00216">
    <property type="entry name" value="SUGAR_TRANSPORT_1"/>
    <property type="match status" value="1"/>
</dbReference>
<accession>A0A506VD15</accession>
<feature type="domain" description="Major facilitator superfamily (MFS) profile" evidence="6">
    <location>
        <begin position="25"/>
        <end position="436"/>
    </location>
</feature>
<proteinExistence type="predicted"/>
<evidence type="ECO:0000256" key="4">
    <source>
        <dbReference type="ARBA" id="ARBA00023136"/>
    </source>
</evidence>
<keyword evidence="4 5" id="KW-0472">Membrane</keyword>
<dbReference type="InterPro" id="IPR011701">
    <property type="entry name" value="MFS"/>
</dbReference>
<dbReference type="AlphaFoldDB" id="A0A506VD15"/>
<feature type="transmembrane region" description="Helical" evidence="5">
    <location>
        <begin position="178"/>
        <end position="199"/>
    </location>
</feature>
<dbReference type="Proteomes" id="UP000319523">
    <property type="component" value="Unassembled WGS sequence"/>
</dbReference>
<dbReference type="GO" id="GO:0046943">
    <property type="term" value="F:carboxylic acid transmembrane transporter activity"/>
    <property type="evidence" value="ECO:0007669"/>
    <property type="project" value="TreeGrafter"/>
</dbReference>
<feature type="transmembrane region" description="Helical" evidence="5">
    <location>
        <begin position="90"/>
        <end position="109"/>
    </location>
</feature>
<dbReference type="PROSITE" id="PS50850">
    <property type="entry name" value="MFS"/>
    <property type="match status" value="1"/>
</dbReference>
<keyword evidence="8" id="KW-1185">Reference proteome</keyword>
<feature type="transmembrane region" description="Helical" evidence="5">
    <location>
        <begin position="115"/>
        <end position="135"/>
    </location>
</feature>
<dbReference type="EMBL" id="VHQI01000003">
    <property type="protein sequence ID" value="TPW43336.1"/>
    <property type="molecule type" value="Genomic_DNA"/>
</dbReference>
<dbReference type="RefSeq" id="WP_141175511.1">
    <property type="nucleotide sequence ID" value="NZ_JBHUFX010000013.1"/>
</dbReference>
<dbReference type="CDD" id="cd17365">
    <property type="entry name" value="MFS_PcaK_like"/>
    <property type="match status" value="1"/>
</dbReference>
<evidence type="ECO:0000256" key="2">
    <source>
        <dbReference type="ARBA" id="ARBA00022692"/>
    </source>
</evidence>
<name>A0A506VD15_9GAMM</name>
<dbReference type="Gene3D" id="1.20.1250.20">
    <property type="entry name" value="MFS general substrate transporter like domains"/>
    <property type="match status" value="2"/>
</dbReference>
<dbReference type="InterPro" id="IPR005829">
    <property type="entry name" value="Sugar_transporter_CS"/>
</dbReference>
<feature type="transmembrane region" description="Helical" evidence="5">
    <location>
        <begin position="259"/>
        <end position="279"/>
    </location>
</feature>
<feature type="transmembrane region" description="Helical" evidence="5">
    <location>
        <begin position="347"/>
        <end position="376"/>
    </location>
</feature>
<dbReference type="GO" id="GO:0005886">
    <property type="term" value="C:plasma membrane"/>
    <property type="evidence" value="ECO:0007669"/>
    <property type="project" value="UniProtKB-SubCell"/>
</dbReference>
<feature type="transmembrane region" description="Helical" evidence="5">
    <location>
        <begin position="322"/>
        <end position="341"/>
    </location>
</feature>
<evidence type="ECO:0000256" key="1">
    <source>
        <dbReference type="ARBA" id="ARBA00004127"/>
    </source>
</evidence>
<feature type="transmembrane region" description="Helical" evidence="5">
    <location>
        <begin position="414"/>
        <end position="431"/>
    </location>
</feature>
<evidence type="ECO:0000313" key="7">
    <source>
        <dbReference type="EMBL" id="TPW43336.1"/>
    </source>
</evidence>
<evidence type="ECO:0000313" key="8">
    <source>
        <dbReference type="Proteomes" id="UP000319523"/>
    </source>
</evidence>
<feature type="transmembrane region" description="Helical" evidence="5">
    <location>
        <begin position="25"/>
        <end position="49"/>
    </location>
</feature>
<dbReference type="InterPro" id="IPR036259">
    <property type="entry name" value="MFS_trans_sf"/>
</dbReference>
<dbReference type="Pfam" id="PF07690">
    <property type="entry name" value="MFS_1"/>
    <property type="match status" value="2"/>
</dbReference>